<dbReference type="PROSITE" id="PS50041">
    <property type="entry name" value="C_TYPE_LECTIN_2"/>
    <property type="match status" value="1"/>
</dbReference>
<reference evidence="2" key="1">
    <citation type="journal article" date="2023" name="G3 (Bethesda)">
        <title>A reference genome for the long-term kleptoplast-retaining sea slug Elysia crispata morphotype clarki.</title>
        <authorList>
            <person name="Eastman K.E."/>
            <person name="Pendleton A.L."/>
            <person name="Shaikh M.A."/>
            <person name="Suttiyut T."/>
            <person name="Ogas R."/>
            <person name="Tomko P."/>
            <person name="Gavelis G."/>
            <person name="Widhalm J.R."/>
            <person name="Wisecaver J.H."/>
        </authorList>
    </citation>
    <scope>NUCLEOTIDE SEQUENCE</scope>
    <source>
        <strain evidence="2">ECLA1</strain>
    </source>
</reference>
<dbReference type="PANTHER" id="PTHR22803">
    <property type="entry name" value="MANNOSE, PHOSPHOLIPASE, LECTIN RECEPTOR RELATED"/>
    <property type="match status" value="1"/>
</dbReference>
<evidence type="ECO:0000313" key="3">
    <source>
        <dbReference type="Proteomes" id="UP001283361"/>
    </source>
</evidence>
<feature type="non-terminal residue" evidence="2">
    <location>
        <position position="1"/>
    </location>
</feature>
<dbReference type="Gene3D" id="3.10.100.10">
    <property type="entry name" value="Mannose-Binding Protein A, subunit A"/>
    <property type="match status" value="1"/>
</dbReference>
<keyword evidence="3" id="KW-1185">Reference proteome</keyword>
<dbReference type="CDD" id="cd00037">
    <property type="entry name" value="CLECT"/>
    <property type="match status" value="1"/>
</dbReference>
<dbReference type="Proteomes" id="UP001283361">
    <property type="component" value="Unassembled WGS sequence"/>
</dbReference>
<dbReference type="InterPro" id="IPR001304">
    <property type="entry name" value="C-type_lectin-like"/>
</dbReference>
<proteinExistence type="predicted"/>
<protein>
    <recommendedName>
        <fullName evidence="1">C-type lectin domain-containing protein</fullName>
    </recommendedName>
</protein>
<dbReference type="InterPro" id="IPR016186">
    <property type="entry name" value="C-type_lectin-like/link_sf"/>
</dbReference>
<dbReference type="EMBL" id="JAWDGP010006931">
    <property type="protein sequence ID" value="KAK3732795.1"/>
    <property type="molecule type" value="Genomic_DNA"/>
</dbReference>
<sequence>ARWTNSLDCLPPMSYTVGINNARLESKTDQQHRLSASHVLHCLNFCSSGWLQSPTSYSCIKLYSEQKSWFDARSTCQAVNGDLMIKIDDMKQNLIEDQRQSLRLKEEIWFGLNDRKNEGHYNWLDGTQTISKFNWLDEQPDNYGGNEDCVAFRNLGSNIMQWNDVPCSKQLKFVKFFQVSKGYLKERNI</sequence>
<comment type="caution">
    <text evidence="2">The sequence shown here is derived from an EMBL/GenBank/DDBJ whole genome shotgun (WGS) entry which is preliminary data.</text>
</comment>
<dbReference type="Pfam" id="PF00059">
    <property type="entry name" value="Lectin_C"/>
    <property type="match status" value="1"/>
</dbReference>
<name>A0AAE0Y4Z5_9GAST</name>
<gene>
    <name evidence="2" type="ORF">RRG08_065036</name>
</gene>
<accession>A0AAE0Y4Z5</accession>
<dbReference type="AlphaFoldDB" id="A0AAE0Y4Z5"/>
<dbReference type="InterPro" id="IPR050111">
    <property type="entry name" value="C-type_lectin/snaclec_domain"/>
</dbReference>
<organism evidence="2 3">
    <name type="scientific">Elysia crispata</name>
    <name type="common">lettuce slug</name>
    <dbReference type="NCBI Taxonomy" id="231223"/>
    <lineage>
        <taxon>Eukaryota</taxon>
        <taxon>Metazoa</taxon>
        <taxon>Spiralia</taxon>
        <taxon>Lophotrochozoa</taxon>
        <taxon>Mollusca</taxon>
        <taxon>Gastropoda</taxon>
        <taxon>Heterobranchia</taxon>
        <taxon>Euthyneura</taxon>
        <taxon>Panpulmonata</taxon>
        <taxon>Sacoglossa</taxon>
        <taxon>Placobranchoidea</taxon>
        <taxon>Plakobranchidae</taxon>
        <taxon>Elysia</taxon>
    </lineage>
</organism>
<dbReference type="InterPro" id="IPR016187">
    <property type="entry name" value="CTDL_fold"/>
</dbReference>
<evidence type="ECO:0000259" key="1">
    <source>
        <dbReference type="PROSITE" id="PS50041"/>
    </source>
</evidence>
<dbReference type="SMART" id="SM00034">
    <property type="entry name" value="CLECT"/>
    <property type="match status" value="1"/>
</dbReference>
<dbReference type="SUPFAM" id="SSF56436">
    <property type="entry name" value="C-type lectin-like"/>
    <property type="match status" value="1"/>
</dbReference>
<evidence type="ECO:0000313" key="2">
    <source>
        <dbReference type="EMBL" id="KAK3732795.1"/>
    </source>
</evidence>
<feature type="domain" description="C-type lectin" evidence="1">
    <location>
        <begin position="55"/>
        <end position="174"/>
    </location>
</feature>